<evidence type="ECO:0000313" key="11">
    <source>
        <dbReference type="Proteomes" id="UP000177232"/>
    </source>
</evidence>
<dbReference type="SUPFAM" id="SSF53187">
    <property type="entry name" value="Zn-dependent exopeptidases"/>
    <property type="match status" value="1"/>
</dbReference>
<feature type="domain" description="Cytosol aminopeptidase" evidence="8">
    <location>
        <begin position="154"/>
        <end position="474"/>
    </location>
</feature>
<dbReference type="InterPro" id="IPR043472">
    <property type="entry name" value="Macro_dom-like"/>
</dbReference>
<organism evidence="10 11">
    <name type="scientific">Candidatus Kaiserbacteria bacterium RIFCSPHIGHO2_02_FULL_55_17</name>
    <dbReference type="NCBI Taxonomy" id="1798496"/>
    <lineage>
        <taxon>Bacteria</taxon>
        <taxon>Candidatus Kaiseribacteriota</taxon>
    </lineage>
</organism>
<comment type="similarity">
    <text evidence="3 7">Belongs to the peptidase M17 family.</text>
</comment>
<evidence type="ECO:0000256" key="6">
    <source>
        <dbReference type="ARBA" id="ARBA00022801"/>
    </source>
</evidence>
<keyword evidence="5 7" id="KW-0645">Protease</keyword>
<comment type="catalytic activity">
    <reaction evidence="2 7">
        <text>Release of an N-terminal amino acid, preferentially leucine, but not glutamic or aspartic acids.</text>
        <dbReference type="EC" id="3.4.11.10"/>
    </reaction>
</comment>
<keyword evidence="7" id="KW-0479">Metal-binding</keyword>
<feature type="domain" description="Peptidase M17 leucyl aminopeptidase N-terminal" evidence="9">
    <location>
        <begin position="43"/>
        <end position="119"/>
    </location>
</feature>
<keyword evidence="7" id="KW-0963">Cytoplasm</keyword>
<dbReference type="InterPro" id="IPR008283">
    <property type="entry name" value="Peptidase_M17_N"/>
</dbReference>
<reference evidence="10 11" key="1">
    <citation type="journal article" date="2016" name="Nat. Commun.">
        <title>Thousands of microbial genomes shed light on interconnected biogeochemical processes in an aquifer system.</title>
        <authorList>
            <person name="Anantharaman K."/>
            <person name="Brown C.T."/>
            <person name="Hug L.A."/>
            <person name="Sharon I."/>
            <person name="Castelle C.J."/>
            <person name="Probst A.J."/>
            <person name="Thomas B.C."/>
            <person name="Singh A."/>
            <person name="Wilkins M.J."/>
            <person name="Karaoz U."/>
            <person name="Brodie E.L."/>
            <person name="Williams K.H."/>
            <person name="Hubbard S.S."/>
            <person name="Banfield J.F."/>
        </authorList>
    </citation>
    <scope>NUCLEOTIDE SEQUENCE [LARGE SCALE GENOMIC DNA]</scope>
</reference>
<evidence type="ECO:0000313" key="10">
    <source>
        <dbReference type="EMBL" id="OGG64583.1"/>
    </source>
</evidence>
<sequence length="486" mass="51897">MKLTFKKGNIGSAPKGYVRVALTDEKKGTKWLVKERGVETLELGAGKASEMNLRKFILLCRSIVAAAKEQKAKKIALQFDRTPELFKNLQSAAPEHLAQIAAENFEMANFEFNVFKTKPKEGWHTVEEILLYGKSSSSIEKAAKKGQEIGRATNACRTLANTPGGDMTPTLLAAAAKAAAKSVGAGHKLKVTILGRKEMQKLGMGALLGVARGSSEAPTFTIMKYPSTSSGQAAGKNRPIILVGKGVTFDSGGLNLKPSASIYEMHMDMSGAAAVIHAVALAARLKLKQPVIGLIPAVENMPGNNALRPGDVLKSLSGATIEVLDTDAEGRLILADALTYAKRFKPSVVIDVATLTGAAISALGLHASALLTRDDALAEKISRDAEASGDYVWRLPLWDEYEERVKGTFADLKNVPGGSTSRYGGAIDGGMFLWQFAKELDCPWAHLDIAPRMTNAPGEGLAKGAAGAPVRLLVRFIEHYAVHHKD</sequence>
<evidence type="ECO:0000256" key="3">
    <source>
        <dbReference type="ARBA" id="ARBA00009528"/>
    </source>
</evidence>
<dbReference type="PANTHER" id="PTHR11963:SF23">
    <property type="entry name" value="CYTOSOL AMINOPEPTIDASE"/>
    <property type="match status" value="1"/>
</dbReference>
<dbReference type="Proteomes" id="UP000177232">
    <property type="component" value="Unassembled WGS sequence"/>
</dbReference>
<dbReference type="CDD" id="cd00433">
    <property type="entry name" value="Peptidase_M17"/>
    <property type="match status" value="1"/>
</dbReference>
<evidence type="ECO:0000259" key="8">
    <source>
        <dbReference type="Pfam" id="PF00883"/>
    </source>
</evidence>
<dbReference type="InterPro" id="IPR011356">
    <property type="entry name" value="Leucine_aapep/pepB"/>
</dbReference>
<feature type="binding site" evidence="7">
    <location>
        <position position="250"/>
    </location>
    <ligand>
        <name>Mn(2+)</name>
        <dbReference type="ChEBI" id="CHEBI:29035"/>
        <label>2</label>
    </ligand>
</feature>
<name>A0A1F6DT56_9BACT</name>
<evidence type="ECO:0000256" key="1">
    <source>
        <dbReference type="ARBA" id="ARBA00000135"/>
    </source>
</evidence>
<dbReference type="EC" id="3.4.11.1" evidence="7"/>
<dbReference type="AlphaFoldDB" id="A0A1F6DT56"/>
<comment type="catalytic activity">
    <reaction evidence="1 7">
        <text>Release of an N-terminal amino acid, Xaa-|-Yaa-, in which Xaa is preferably Leu, but may be other amino acids including Pro although not Arg or Lys, and Yaa may be Pro. Amino acid amides and methyl esters are also readily hydrolyzed, but rates on arylamides are exceedingly low.</text>
        <dbReference type="EC" id="3.4.11.1"/>
    </reaction>
</comment>
<dbReference type="HAMAP" id="MF_00181">
    <property type="entry name" value="Cytosol_peptidase_M17"/>
    <property type="match status" value="1"/>
</dbReference>
<feature type="binding site" evidence="7">
    <location>
        <position position="268"/>
    </location>
    <ligand>
        <name>Mn(2+)</name>
        <dbReference type="ChEBI" id="CHEBI:29035"/>
        <label>2</label>
    </ligand>
</feature>
<accession>A0A1F6DT56</accession>
<feature type="binding site" evidence="7">
    <location>
        <position position="245"/>
    </location>
    <ligand>
        <name>Mn(2+)</name>
        <dbReference type="ChEBI" id="CHEBI:29035"/>
        <label>2</label>
    </ligand>
</feature>
<dbReference type="GO" id="GO:0070006">
    <property type="term" value="F:metalloaminopeptidase activity"/>
    <property type="evidence" value="ECO:0007669"/>
    <property type="project" value="InterPro"/>
</dbReference>
<feature type="active site" evidence="7">
    <location>
        <position position="331"/>
    </location>
</feature>
<comment type="cofactor">
    <cofactor evidence="7">
        <name>Mn(2+)</name>
        <dbReference type="ChEBI" id="CHEBI:29035"/>
    </cofactor>
    <text evidence="7">Binds 2 manganese ions per subunit.</text>
</comment>
<dbReference type="EMBL" id="MFLJ01000018">
    <property type="protein sequence ID" value="OGG64583.1"/>
    <property type="molecule type" value="Genomic_DNA"/>
</dbReference>
<dbReference type="Pfam" id="PF00883">
    <property type="entry name" value="Peptidase_M17"/>
    <property type="match status" value="1"/>
</dbReference>
<dbReference type="Gene3D" id="3.40.220.10">
    <property type="entry name" value="Leucine Aminopeptidase, subunit E, domain 1"/>
    <property type="match status" value="1"/>
</dbReference>
<dbReference type="NCBIfam" id="NF002074">
    <property type="entry name" value="PRK00913.1-4"/>
    <property type="match status" value="1"/>
</dbReference>
<evidence type="ECO:0000256" key="5">
    <source>
        <dbReference type="ARBA" id="ARBA00022670"/>
    </source>
</evidence>
<feature type="binding site" evidence="7">
    <location>
        <position position="327"/>
    </location>
    <ligand>
        <name>Mn(2+)</name>
        <dbReference type="ChEBI" id="CHEBI:29035"/>
        <label>1</label>
    </ligand>
</feature>
<dbReference type="Gene3D" id="3.40.630.10">
    <property type="entry name" value="Zn peptidases"/>
    <property type="match status" value="1"/>
</dbReference>
<dbReference type="STRING" id="1798496.A3C94_02975"/>
<dbReference type="Pfam" id="PF02789">
    <property type="entry name" value="Peptidase_M17_N"/>
    <property type="match status" value="1"/>
</dbReference>
<keyword evidence="4 7" id="KW-0031">Aminopeptidase</keyword>
<dbReference type="InterPro" id="IPR023042">
    <property type="entry name" value="Peptidase_M17_leu_NH2_pept"/>
</dbReference>
<protein>
    <recommendedName>
        <fullName evidence="7">Probable cytosol aminopeptidase</fullName>
        <ecNumber evidence="7">3.4.11.1</ecNumber>
    </recommendedName>
    <alternativeName>
        <fullName evidence="7">Leucine aminopeptidase</fullName>
        <shortName evidence="7">LAP</shortName>
        <ecNumber evidence="7">3.4.11.10</ecNumber>
    </alternativeName>
    <alternativeName>
        <fullName evidence="7">Leucyl aminopeptidase</fullName>
    </alternativeName>
</protein>
<dbReference type="EC" id="3.4.11.10" evidence="7"/>
<gene>
    <name evidence="7" type="primary">pepA</name>
    <name evidence="10" type="ORF">A3C94_02975</name>
</gene>
<dbReference type="PANTHER" id="PTHR11963">
    <property type="entry name" value="LEUCINE AMINOPEPTIDASE-RELATED"/>
    <property type="match status" value="1"/>
</dbReference>
<keyword evidence="7" id="KW-0464">Manganese</keyword>
<comment type="caution">
    <text evidence="10">The sequence shown here is derived from an EMBL/GenBank/DDBJ whole genome shotgun (WGS) entry which is preliminary data.</text>
</comment>
<evidence type="ECO:0000259" key="9">
    <source>
        <dbReference type="Pfam" id="PF02789"/>
    </source>
</evidence>
<feature type="active site" evidence="7">
    <location>
        <position position="257"/>
    </location>
</feature>
<evidence type="ECO:0000256" key="4">
    <source>
        <dbReference type="ARBA" id="ARBA00022438"/>
    </source>
</evidence>
<dbReference type="SUPFAM" id="SSF52949">
    <property type="entry name" value="Macro domain-like"/>
    <property type="match status" value="1"/>
</dbReference>
<evidence type="ECO:0000256" key="2">
    <source>
        <dbReference type="ARBA" id="ARBA00000967"/>
    </source>
</evidence>
<evidence type="ECO:0000256" key="7">
    <source>
        <dbReference type="HAMAP-Rule" id="MF_00181"/>
    </source>
</evidence>
<feature type="binding site" evidence="7">
    <location>
        <position position="329"/>
    </location>
    <ligand>
        <name>Mn(2+)</name>
        <dbReference type="ChEBI" id="CHEBI:29035"/>
        <label>2</label>
    </ligand>
</feature>
<comment type="subcellular location">
    <subcellularLocation>
        <location evidence="7">Cytoplasm</location>
    </subcellularLocation>
</comment>
<comment type="function">
    <text evidence="7">Presumably involved in the processing and regular turnover of intracellular proteins. Catalyzes the removal of unsubstituted N-terminal amino acids from various peptides.</text>
</comment>
<feature type="binding site" evidence="7">
    <location>
        <position position="250"/>
    </location>
    <ligand>
        <name>Mn(2+)</name>
        <dbReference type="ChEBI" id="CHEBI:29035"/>
        <label>1</label>
    </ligand>
</feature>
<dbReference type="GO" id="GO:0005737">
    <property type="term" value="C:cytoplasm"/>
    <property type="evidence" value="ECO:0007669"/>
    <property type="project" value="UniProtKB-SubCell"/>
</dbReference>
<proteinExistence type="inferred from homology"/>
<dbReference type="GO" id="GO:0030145">
    <property type="term" value="F:manganese ion binding"/>
    <property type="evidence" value="ECO:0007669"/>
    <property type="project" value="UniProtKB-UniRule"/>
</dbReference>
<dbReference type="InterPro" id="IPR000819">
    <property type="entry name" value="Peptidase_M17_C"/>
</dbReference>
<feature type="binding site" evidence="7">
    <location>
        <position position="329"/>
    </location>
    <ligand>
        <name>Mn(2+)</name>
        <dbReference type="ChEBI" id="CHEBI:29035"/>
        <label>1</label>
    </ligand>
</feature>
<keyword evidence="6 7" id="KW-0378">Hydrolase</keyword>
<dbReference type="PRINTS" id="PR00481">
    <property type="entry name" value="LAMNOPPTDASE"/>
</dbReference>
<dbReference type="GO" id="GO:0006508">
    <property type="term" value="P:proteolysis"/>
    <property type="evidence" value="ECO:0007669"/>
    <property type="project" value="UniProtKB-KW"/>
</dbReference>